<sequence length="2063" mass="210185">MLEPGAHAPAGHDAVVRVHLRNLANAPRDLVLTLLGLDAEWLPGPVRSGAVAPDETVTVELGVRVGAGAVPGSYPFALAIEAHEVGAARPMARTLVDGALEVDRPSEVVLTVEPAESRAVLSRTVNVVLSNSGEEPVPLEVKTTTERGLRMSVPDALTVPARGSVTVAAKLSVLRPQILGHNNRMAYTLTARGRQAPASFRGTLTARPLLGSTGLKIVAVVATLALWVAGLGLGVPWLSTQFSGDQGEVLAEAGHDPAGGDAAAESDGGEDDGAGATGTAADGVRIGGVVAGTDPAGVRVDIAPASVLDLQTVPTAQEAGAAQAGAAEGTTRAAGTAGGTSGADITLASGAGAEGPPSTGRGAGMLGMSVPLPIAATVDRKDPAGRGPTGKTPAGALPITRTEALDAARSTSTLEDGTWAFAGMSATTNYLITLSKPGYQTQRFLVSGAEAAAAALETELVAGAGRLAGTVTGPAGPAGGVDITITDGTTTVTTSSNTTGNVGAWAVDGLSTPATYLITASGAGLGAQAALVTLGAGGQERVDLTLSSSVTTLTGKVTGPDSLGAVGGLGGVTVTATDGTTTRTASTATGALAGTFVLADLPVPAAYTITVSADGYASQSRAMELTAGAAATADFRLGVSSGVVQGTVRTPNGTGLGGVGLTLSNGENTYKTMNASDKVGSFRLNGVAPGEYVLQAELFGHVTGFAPVKVEAGAAATADLVLTPIPNDGLEQTGRIQGRVSDATTNGQITCPSDVANEDCVITVSLSAQDGEDGTRRDITVTTAPDLEYTIPAADDTGLLPGLYTLTISAPGYESGTVNVQVPMGETVQANSVALYRSPSITGTISARLGSVPTKPGEGTCVLAVPVADTSGAADCVTGQDAPGNLICTVQTTAGTPIAPSDTVARCAPVQTDGSYTIEHLSAGVYQVSVETPEPGPEPGASKYLRVSPVQLTLEAGEVRRYDATLDRLGHLNLTVLRDSGNSVLEPANGALVTAKGTTEKSEATVVDGLASFTQLVAGEYTITADLGGPKNSLTVHISNNQEISRQLVLTSGVADFEGQLFADLGDSSPNPLKEMTIKLTGIVSYSGLVPIRREVTAITDKSGRFFIDTNGDGRYLTEAENDPPVTAFALISDQISIHVPAQDGYKAYTQTGISISNLGAIEIEPAGQQFTGNITAEPADPHLDYSTVDFVVQHAPVAAANARLEATKNGRLVWRDPLRQAADDTAPASGTLIRPGHYTVVATLSGYSPITFPIVVDVGVKPPSVNIALPKIASISVAVFEVATDENPGVVIGSIDGRTKVKNPVVTLTPPAGIAISPPAELGSNTVHFGRLAPGEGYRLRIQAAGYAFYTEPSFAIEPGDSHTINVAVTKLGWIQGTVKASSGSSTAQSAIPGIEVSATSDRGNFSAITDSNGGFTIAGSASEQGLLAGEWAVYVTIPDGYTTSWVNGRTVSVGNGNKTPLTIILDPKAVNIRIEAWDSTIASTVAGLTVKLQPTSGTPREHLTEGVEGGRHFYEFLDVPPGFYTVQILGENYNPITQGVTVRVNESPQYFTVPIAGRANTVSGTVLGQQGGGVPTAVVGASIKLSTVGRAETVGGEVSSGTTDQAGAFELTNVPDGSYVLEIANTAVYAGTTRYFSVSGGQILALEIVLFTVTHQVVVDINSVNKFNLTGSVVTLSSGNKKLAAQPAVWTGSGSTIYRATFTQVEPGDWTAKVSLPPDRLGFAESALTRTIQVDGERTADSGEVGDDHVQIDIEEVGLALAAVATDGAPTVTVTATQGSTTTAALELIAGAGARTAYLPQDTYTLTATTENGWTVSPATERVEATEKSHSATLFVSKAAGTAPSTSTSTTIDVAPSTKITIGETTNVTLTARVREDTTTAVVTTGTVTFHLGGTWLGTKNLGTDGRATLSLDATALALWPTGTSTITATFNGHGTYYSSDVTTTVKVIRTDAVPIITRTTINVAPSTKITRGATTNVTLTARVREDTTNAVVTTGTVTFHLGGTWLGTKNLGTDGRATLSLDATALALWPTGTSTITATFNGHANYYSSDVTVEVTNESP</sequence>
<gene>
    <name evidence="6" type="ORF">GB882_01355</name>
</gene>
<evidence type="ECO:0000256" key="2">
    <source>
        <dbReference type="ARBA" id="ARBA00012595"/>
    </source>
</evidence>
<reference evidence="6 7" key="1">
    <citation type="submission" date="2019-10" db="EMBL/GenBank/DDBJ databases">
        <title>Georgenia wutianyii sp. nov. and Georgenia yuyongxinii sp. nov. isolated from plateau pika (Ochotona curzoniae) in the Qinghai-Tibet plateau of China.</title>
        <authorList>
            <person name="Tian Z."/>
        </authorList>
    </citation>
    <scope>NUCLEOTIDE SEQUENCE [LARGE SCALE GENOMIC DNA]</scope>
    <source>
        <strain evidence="6 7">JCM 15130</strain>
    </source>
</reference>
<proteinExistence type="predicted"/>
<dbReference type="Pfam" id="PF13620">
    <property type="entry name" value="CarboxypepD_reg"/>
    <property type="match status" value="2"/>
</dbReference>
<dbReference type="InterPro" id="IPR032109">
    <property type="entry name" value="Big_3_5"/>
</dbReference>
<dbReference type="Pfam" id="PF16640">
    <property type="entry name" value="Big_3_5"/>
    <property type="match status" value="2"/>
</dbReference>
<dbReference type="Gene3D" id="2.60.40.10">
    <property type="entry name" value="Immunoglobulins"/>
    <property type="match status" value="2"/>
</dbReference>
<comment type="caution">
    <text evidence="6">The sequence shown here is derived from an EMBL/GenBank/DDBJ whole genome shotgun (WGS) entry which is preliminary data.</text>
</comment>
<dbReference type="SUPFAM" id="SSF49452">
    <property type="entry name" value="Starch-binding domain-like"/>
    <property type="match status" value="3"/>
</dbReference>
<feature type="domain" description="Bacterial Ig-like" evidence="5">
    <location>
        <begin position="1859"/>
        <end position="1950"/>
    </location>
</feature>
<accession>A0A7J9URQ8</accession>
<dbReference type="InterPro" id="IPR013783">
    <property type="entry name" value="Ig-like_fold"/>
</dbReference>
<name>A0A7J9URQ8_9MICO</name>
<evidence type="ECO:0000313" key="6">
    <source>
        <dbReference type="EMBL" id="MPV87299.1"/>
    </source>
</evidence>
<organism evidence="6 7">
    <name type="scientific">Georgenia ruanii</name>
    <dbReference type="NCBI Taxonomy" id="348442"/>
    <lineage>
        <taxon>Bacteria</taxon>
        <taxon>Bacillati</taxon>
        <taxon>Actinomycetota</taxon>
        <taxon>Actinomycetes</taxon>
        <taxon>Micrococcales</taxon>
        <taxon>Bogoriellaceae</taxon>
        <taxon>Georgenia</taxon>
    </lineage>
</organism>
<dbReference type="EC" id="3.2.1.1" evidence="2"/>
<feature type="region of interest" description="Disordered" evidence="4">
    <location>
        <begin position="321"/>
        <end position="340"/>
    </location>
</feature>
<evidence type="ECO:0000313" key="7">
    <source>
        <dbReference type="Proteomes" id="UP000429644"/>
    </source>
</evidence>
<keyword evidence="7" id="KW-1185">Reference proteome</keyword>
<feature type="domain" description="Bacterial Ig-like" evidence="5">
    <location>
        <begin position="1970"/>
        <end position="2059"/>
    </location>
</feature>
<dbReference type="InterPro" id="IPR008969">
    <property type="entry name" value="CarboxyPept-like_regulatory"/>
</dbReference>
<dbReference type="GO" id="GO:0005975">
    <property type="term" value="P:carbohydrate metabolic process"/>
    <property type="evidence" value="ECO:0007669"/>
    <property type="project" value="UniProtKB-ARBA"/>
</dbReference>
<dbReference type="Gene3D" id="2.60.40.1120">
    <property type="entry name" value="Carboxypeptidase-like, regulatory domain"/>
    <property type="match status" value="3"/>
</dbReference>
<dbReference type="GO" id="GO:0030246">
    <property type="term" value="F:carbohydrate binding"/>
    <property type="evidence" value="ECO:0007669"/>
    <property type="project" value="InterPro"/>
</dbReference>
<dbReference type="EMBL" id="WHPD01000302">
    <property type="protein sequence ID" value="MPV87299.1"/>
    <property type="molecule type" value="Genomic_DNA"/>
</dbReference>
<evidence type="ECO:0000256" key="4">
    <source>
        <dbReference type="SAM" id="MobiDB-lite"/>
    </source>
</evidence>
<dbReference type="InterPro" id="IPR013784">
    <property type="entry name" value="Carb-bd-like_fold"/>
</dbReference>
<evidence type="ECO:0000259" key="5">
    <source>
        <dbReference type="Pfam" id="PF16640"/>
    </source>
</evidence>
<dbReference type="Proteomes" id="UP000429644">
    <property type="component" value="Unassembled WGS sequence"/>
</dbReference>
<protein>
    <recommendedName>
        <fullName evidence="2">alpha-amylase</fullName>
        <ecNumber evidence="2">3.2.1.1</ecNumber>
    </recommendedName>
    <alternativeName>
        <fullName evidence="3">1,4-alpha-D-glucan glucanohydrolase</fullName>
    </alternativeName>
</protein>
<feature type="region of interest" description="Disordered" evidence="4">
    <location>
        <begin position="251"/>
        <end position="280"/>
    </location>
</feature>
<evidence type="ECO:0000256" key="3">
    <source>
        <dbReference type="ARBA" id="ARBA00030238"/>
    </source>
</evidence>
<feature type="compositionally biased region" description="Low complexity" evidence="4">
    <location>
        <begin position="321"/>
        <end position="335"/>
    </location>
</feature>
<comment type="catalytic activity">
    <reaction evidence="1">
        <text>Endohydrolysis of (1-&gt;4)-alpha-D-glucosidic linkages in polysaccharides containing three or more (1-&gt;4)-alpha-linked D-glucose units.</text>
        <dbReference type="EC" id="3.2.1.1"/>
    </reaction>
</comment>
<evidence type="ECO:0000256" key="1">
    <source>
        <dbReference type="ARBA" id="ARBA00000548"/>
    </source>
</evidence>
<dbReference type="SUPFAM" id="SSF49464">
    <property type="entry name" value="Carboxypeptidase regulatory domain-like"/>
    <property type="match status" value="1"/>
</dbReference>
<dbReference type="GO" id="GO:0004556">
    <property type="term" value="F:alpha-amylase activity"/>
    <property type="evidence" value="ECO:0007669"/>
    <property type="project" value="UniProtKB-EC"/>
</dbReference>